<keyword evidence="2" id="KW-0238">DNA-binding</keyword>
<dbReference type="Pfam" id="PF12833">
    <property type="entry name" value="HTH_18"/>
    <property type="match status" value="1"/>
</dbReference>
<dbReference type="PANTHER" id="PTHR43280">
    <property type="entry name" value="ARAC-FAMILY TRANSCRIPTIONAL REGULATOR"/>
    <property type="match status" value="1"/>
</dbReference>
<dbReference type="SMART" id="SM00342">
    <property type="entry name" value="HTH_ARAC"/>
    <property type="match status" value="1"/>
</dbReference>
<name>A0AAE3IV52_9BACI</name>
<dbReference type="InterPro" id="IPR014710">
    <property type="entry name" value="RmlC-like_jellyroll"/>
</dbReference>
<dbReference type="PROSITE" id="PS01124">
    <property type="entry name" value="HTH_ARAC_FAMILY_2"/>
    <property type="match status" value="1"/>
</dbReference>
<dbReference type="PROSITE" id="PS00041">
    <property type="entry name" value="HTH_ARAC_FAMILY_1"/>
    <property type="match status" value="1"/>
</dbReference>
<dbReference type="Pfam" id="PF02311">
    <property type="entry name" value="AraC_binding"/>
    <property type="match status" value="1"/>
</dbReference>
<dbReference type="PANTHER" id="PTHR43280:SF28">
    <property type="entry name" value="HTH-TYPE TRANSCRIPTIONAL ACTIVATOR RHAS"/>
    <property type="match status" value="1"/>
</dbReference>
<gene>
    <name evidence="5" type="ORF">OEV98_16340</name>
</gene>
<dbReference type="RefSeq" id="WP_263074420.1">
    <property type="nucleotide sequence ID" value="NZ_JAOUSF010000006.1"/>
</dbReference>
<dbReference type="Gene3D" id="1.10.10.60">
    <property type="entry name" value="Homeodomain-like"/>
    <property type="match status" value="2"/>
</dbReference>
<dbReference type="GO" id="GO:0043565">
    <property type="term" value="F:sequence-specific DNA binding"/>
    <property type="evidence" value="ECO:0007669"/>
    <property type="project" value="InterPro"/>
</dbReference>
<accession>A0AAE3IV52</accession>
<evidence type="ECO:0000313" key="5">
    <source>
        <dbReference type="EMBL" id="MCU9615106.1"/>
    </source>
</evidence>
<keyword evidence="1" id="KW-0805">Transcription regulation</keyword>
<organism evidence="5 6">
    <name type="scientific">Perspicuibacillus lycopersici</name>
    <dbReference type="NCBI Taxonomy" id="1325689"/>
    <lineage>
        <taxon>Bacteria</taxon>
        <taxon>Bacillati</taxon>
        <taxon>Bacillota</taxon>
        <taxon>Bacilli</taxon>
        <taxon>Bacillales</taxon>
        <taxon>Bacillaceae</taxon>
        <taxon>Perspicuibacillus</taxon>
    </lineage>
</organism>
<dbReference type="Proteomes" id="UP001209318">
    <property type="component" value="Unassembled WGS sequence"/>
</dbReference>
<dbReference type="SUPFAM" id="SSF46689">
    <property type="entry name" value="Homeodomain-like"/>
    <property type="match status" value="2"/>
</dbReference>
<comment type="caution">
    <text evidence="5">The sequence shown here is derived from an EMBL/GenBank/DDBJ whole genome shotgun (WGS) entry which is preliminary data.</text>
</comment>
<evidence type="ECO:0000313" key="6">
    <source>
        <dbReference type="Proteomes" id="UP001209318"/>
    </source>
</evidence>
<keyword evidence="3" id="KW-0804">Transcription</keyword>
<dbReference type="SUPFAM" id="SSF51215">
    <property type="entry name" value="Regulatory protein AraC"/>
    <property type="match status" value="1"/>
</dbReference>
<evidence type="ECO:0000256" key="3">
    <source>
        <dbReference type="ARBA" id="ARBA00023163"/>
    </source>
</evidence>
<dbReference type="InterPro" id="IPR037923">
    <property type="entry name" value="HTH-like"/>
</dbReference>
<dbReference type="InterPro" id="IPR009057">
    <property type="entry name" value="Homeodomain-like_sf"/>
</dbReference>
<dbReference type="EMBL" id="JAOUSF010000006">
    <property type="protein sequence ID" value="MCU9615106.1"/>
    <property type="molecule type" value="Genomic_DNA"/>
</dbReference>
<dbReference type="AlphaFoldDB" id="A0AAE3IV52"/>
<sequence>MRNSYLEIRKDNNEFPIACFFNSGDLNVLPHWHKEVEIVYVLKGTLNIGINDTILTMAAGEIRIINGGEVHYYLSSPDSERIVVMFDHSFFKDMRLINKEEHSLLQLLNGFEKSSLTWPESTVTRLQSLIREIYEEMIQKEKGYLYAIKSKMYELILWLYRTVYSDEKSNQYQSEAISNPKILIDNLNKIFSFIEEHYQQKITIEDISQYLGFNPQYFTRYFKKLTGQTFVTFLNDYRLNKAKWILLNDDLQMIEVASLAGFHSVKTFHHLFKEKFGTSPLKYKKSKYGNN</sequence>
<evidence type="ECO:0000256" key="2">
    <source>
        <dbReference type="ARBA" id="ARBA00023125"/>
    </source>
</evidence>
<reference evidence="5" key="1">
    <citation type="submission" date="2022-10" db="EMBL/GenBank/DDBJ databases">
        <title>Description of Fervidibacillus gen. nov. in the family Fervidibacillaceae fam. nov. with two species, Fervidibacillus albus sp. nov., and Fervidibacillus halotolerans sp. nov., isolated from tidal flat sediments.</title>
        <authorList>
            <person name="Kwon K.K."/>
            <person name="Yang S.-H."/>
        </authorList>
    </citation>
    <scope>NUCLEOTIDE SEQUENCE</scope>
    <source>
        <strain evidence="5">JCM 19140</strain>
    </source>
</reference>
<dbReference type="Gene3D" id="2.60.120.10">
    <property type="entry name" value="Jelly Rolls"/>
    <property type="match status" value="1"/>
</dbReference>
<evidence type="ECO:0000259" key="4">
    <source>
        <dbReference type="PROSITE" id="PS01124"/>
    </source>
</evidence>
<dbReference type="InterPro" id="IPR018062">
    <property type="entry name" value="HTH_AraC-typ_CS"/>
</dbReference>
<keyword evidence="6" id="KW-1185">Reference proteome</keyword>
<evidence type="ECO:0000256" key="1">
    <source>
        <dbReference type="ARBA" id="ARBA00023015"/>
    </source>
</evidence>
<dbReference type="InterPro" id="IPR018060">
    <property type="entry name" value="HTH_AraC"/>
</dbReference>
<proteinExistence type="predicted"/>
<protein>
    <submittedName>
        <fullName evidence="5">AraC family transcriptional regulator</fullName>
    </submittedName>
</protein>
<feature type="domain" description="HTH araC/xylS-type" evidence="4">
    <location>
        <begin position="188"/>
        <end position="286"/>
    </location>
</feature>
<dbReference type="GO" id="GO:0003700">
    <property type="term" value="F:DNA-binding transcription factor activity"/>
    <property type="evidence" value="ECO:0007669"/>
    <property type="project" value="InterPro"/>
</dbReference>
<dbReference type="InterPro" id="IPR003313">
    <property type="entry name" value="AraC-bd"/>
</dbReference>